<dbReference type="InterPro" id="IPR012967">
    <property type="entry name" value="COMT_dimerisation"/>
</dbReference>
<dbReference type="InterPro" id="IPR029063">
    <property type="entry name" value="SAM-dependent_MTases_sf"/>
</dbReference>
<gene>
    <name evidence="6" type="ORF">GA0061103_0847</name>
</gene>
<dbReference type="Pfam" id="PF00891">
    <property type="entry name" value="Methyltransf_2"/>
    <property type="match status" value="1"/>
</dbReference>
<feature type="domain" description="O-methyltransferase C-terminal" evidence="4">
    <location>
        <begin position="153"/>
        <end position="317"/>
    </location>
</feature>
<sequence length="351" mass="37494">MPDTTTSTAAVAGPDTIQRLQSSVPEALALMAAMELDLFSHLTTGIHESAALASALSVREDRLLRLLYALTAIGLVERRVQGFANSAEAATYLDRKSPSFVGDLHRFWREIWSADMHTAESIRSGKPACKLDFEAASENDLLRILRATHPNTLRAGRDLLKRYDFSGCRSIIDIGGGSGGLVATLCQAHPAIQGTLFDLPRTAALARQILQEADGGGRVIVEEGDILKSSPSGTHDVVIMRALIQTLAGADAARAISNAAALLPIGGHIYIIGAGILDNDRTSPRSAVFMNLTFLNLYDGGASYTEAEHVSWLEAAGCDLRERAPLHNGSIIRAQKISNERSSPSARTAAD</sequence>
<evidence type="ECO:0000259" key="4">
    <source>
        <dbReference type="Pfam" id="PF00891"/>
    </source>
</evidence>
<reference evidence="7" key="1">
    <citation type="submission" date="2016-08" db="EMBL/GenBank/DDBJ databases">
        <authorList>
            <person name="Varghese N."/>
            <person name="Submissions Spin"/>
        </authorList>
    </citation>
    <scope>NUCLEOTIDE SEQUENCE [LARGE SCALE GENOMIC DNA]</scope>
    <source>
        <strain evidence="7">HAMBI 2975</strain>
    </source>
</reference>
<dbReference type="RefSeq" id="WP_141694511.1">
    <property type="nucleotide sequence ID" value="NZ_FMAG01000015.1"/>
</dbReference>
<keyword evidence="7" id="KW-1185">Reference proteome</keyword>
<evidence type="ECO:0000313" key="6">
    <source>
        <dbReference type="EMBL" id="SCB50467.1"/>
    </source>
</evidence>
<dbReference type="Pfam" id="PF08100">
    <property type="entry name" value="Dimerisation"/>
    <property type="match status" value="1"/>
</dbReference>
<dbReference type="PROSITE" id="PS51683">
    <property type="entry name" value="SAM_OMT_II"/>
    <property type="match status" value="1"/>
</dbReference>
<dbReference type="GO" id="GO:0008171">
    <property type="term" value="F:O-methyltransferase activity"/>
    <property type="evidence" value="ECO:0007669"/>
    <property type="project" value="InterPro"/>
</dbReference>
<proteinExistence type="predicted"/>
<keyword evidence="3" id="KW-0949">S-adenosyl-L-methionine</keyword>
<feature type="domain" description="O-methyltransferase dimerisation" evidence="5">
    <location>
        <begin position="29"/>
        <end position="93"/>
    </location>
</feature>
<dbReference type="InterPro" id="IPR036388">
    <property type="entry name" value="WH-like_DNA-bd_sf"/>
</dbReference>
<dbReference type="Gene3D" id="1.10.10.10">
    <property type="entry name" value="Winged helix-like DNA-binding domain superfamily/Winged helix DNA-binding domain"/>
    <property type="match status" value="1"/>
</dbReference>
<evidence type="ECO:0000259" key="5">
    <source>
        <dbReference type="Pfam" id="PF08100"/>
    </source>
</evidence>
<dbReference type="InterPro" id="IPR016461">
    <property type="entry name" value="COMT-like"/>
</dbReference>
<protein>
    <submittedName>
        <fullName evidence="6">Dimerisation domain-containing protein</fullName>
    </submittedName>
</protein>
<dbReference type="InterPro" id="IPR001077">
    <property type="entry name" value="COMT_C"/>
</dbReference>
<organism evidence="6 7">
    <name type="scientific">Rhizobium multihospitium</name>
    <dbReference type="NCBI Taxonomy" id="410764"/>
    <lineage>
        <taxon>Bacteria</taxon>
        <taxon>Pseudomonadati</taxon>
        <taxon>Pseudomonadota</taxon>
        <taxon>Alphaproteobacteria</taxon>
        <taxon>Hyphomicrobiales</taxon>
        <taxon>Rhizobiaceae</taxon>
        <taxon>Rhizobium/Agrobacterium group</taxon>
        <taxon>Rhizobium</taxon>
    </lineage>
</organism>
<keyword evidence="1" id="KW-0489">Methyltransferase</keyword>
<evidence type="ECO:0000256" key="3">
    <source>
        <dbReference type="ARBA" id="ARBA00022691"/>
    </source>
</evidence>
<dbReference type="STRING" id="410764.GA0061103_0847"/>
<dbReference type="GO" id="GO:0046983">
    <property type="term" value="F:protein dimerization activity"/>
    <property type="evidence" value="ECO:0007669"/>
    <property type="project" value="InterPro"/>
</dbReference>
<evidence type="ECO:0000313" key="7">
    <source>
        <dbReference type="Proteomes" id="UP000199101"/>
    </source>
</evidence>
<dbReference type="GO" id="GO:0032259">
    <property type="term" value="P:methylation"/>
    <property type="evidence" value="ECO:0007669"/>
    <property type="project" value="UniProtKB-KW"/>
</dbReference>
<dbReference type="OrthoDB" id="9766840at2"/>
<dbReference type="PANTHER" id="PTHR43712">
    <property type="entry name" value="PUTATIVE (AFU_ORTHOLOGUE AFUA_4G14580)-RELATED"/>
    <property type="match status" value="1"/>
</dbReference>
<name>A0A1C3XDU5_9HYPH</name>
<dbReference type="InterPro" id="IPR036390">
    <property type="entry name" value="WH_DNA-bd_sf"/>
</dbReference>
<dbReference type="AlphaFoldDB" id="A0A1C3XDU5"/>
<dbReference type="SUPFAM" id="SSF53335">
    <property type="entry name" value="S-adenosyl-L-methionine-dependent methyltransferases"/>
    <property type="match status" value="1"/>
</dbReference>
<dbReference type="Gene3D" id="3.40.50.150">
    <property type="entry name" value="Vaccinia Virus protein VP39"/>
    <property type="match status" value="1"/>
</dbReference>
<evidence type="ECO:0000256" key="1">
    <source>
        <dbReference type="ARBA" id="ARBA00022603"/>
    </source>
</evidence>
<evidence type="ECO:0000256" key="2">
    <source>
        <dbReference type="ARBA" id="ARBA00022679"/>
    </source>
</evidence>
<keyword evidence="2" id="KW-0808">Transferase</keyword>
<accession>A0A1C3XDU5</accession>
<dbReference type="PIRSF" id="PIRSF005739">
    <property type="entry name" value="O-mtase"/>
    <property type="match status" value="1"/>
</dbReference>
<dbReference type="Proteomes" id="UP000199101">
    <property type="component" value="Unassembled WGS sequence"/>
</dbReference>
<dbReference type="EMBL" id="FMAG01000015">
    <property type="protein sequence ID" value="SCB50467.1"/>
    <property type="molecule type" value="Genomic_DNA"/>
</dbReference>
<dbReference type="SUPFAM" id="SSF46785">
    <property type="entry name" value="Winged helix' DNA-binding domain"/>
    <property type="match status" value="1"/>
</dbReference>
<dbReference type="PANTHER" id="PTHR43712:SF2">
    <property type="entry name" value="O-METHYLTRANSFERASE CICE"/>
    <property type="match status" value="1"/>
</dbReference>